<feature type="transmembrane region" description="Helical" evidence="8">
    <location>
        <begin position="52"/>
        <end position="77"/>
    </location>
</feature>
<comment type="catalytic activity">
    <reaction evidence="1">
        <text>ATP + protein L-histidine = ADP + protein N-phospho-L-histidine.</text>
        <dbReference type="EC" id="2.7.13.3"/>
    </reaction>
</comment>
<dbReference type="InterPro" id="IPR003660">
    <property type="entry name" value="HAMP_dom"/>
</dbReference>
<dbReference type="InterPro" id="IPR036097">
    <property type="entry name" value="HisK_dim/P_sf"/>
</dbReference>
<keyword evidence="7" id="KW-0902">Two-component regulatory system</keyword>
<dbReference type="PROSITE" id="PS50885">
    <property type="entry name" value="HAMP"/>
    <property type="match status" value="1"/>
</dbReference>
<feature type="domain" description="HAMP" evidence="10">
    <location>
        <begin position="79"/>
        <end position="131"/>
    </location>
</feature>
<evidence type="ECO:0000313" key="11">
    <source>
        <dbReference type="EMBL" id="PZW32735.1"/>
    </source>
</evidence>
<dbReference type="OrthoDB" id="9800372at2"/>
<dbReference type="SMART" id="SM00388">
    <property type="entry name" value="HisKA"/>
    <property type="match status" value="1"/>
</dbReference>
<gene>
    <name evidence="11" type="ORF">EI42_01827</name>
</gene>
<dbReference type="Gene3D" id="3.30.565.10">
    <property type="entry name" value="Histidine kinase-like ATPase, C-terminal domain"/>
    <property type="match status" value="1"/>
</dbReference>
<dbReference type="SUPFAM" id="SSF158472">
    <property type="entry name" value="HAMP domain-like"/>
    <property type="match status" value="1"/>
</dbReference>
<organism evidence="11 12">
    <name type="scientific">Thermosporothrix hazakensis</name>
    <dbReference type="NCBI Taxonomy" id="644383"/>
    <lineage>
        <taxon>Bacteria</taxon>
        <taxon>Bacillati</taxon>
        <taxon>Chloroflexota</taxon>
        <taxon>Ktedonobacteria</taxon>
        <taxon>Ktedonobacterales</taxon>
        <taxon>Thermosporotrichaceae</taxon>
        <taxon>Thermosporothrix</taxon>
    </lineage>
</organism>
<dbReference type="RefSeq" id="WP_111321052.1">
    <property type="nucleotide sequence ID" value="NZ_BIFX01000002.1"/>
</dbReference>
<dbReference type="InterPro" id="IPR003594">
    <property type="entry name" value="HATPase_dom"/>
</dbReference>
<keyword evidence="5" id="KW-0808">Transferase</keyword>
<comment type="subcellular location">
    <subcellularLocation>
        <location evidence="2">Membrane</location>
    </subcellularLocation>
</comment>
<accession>A0A326UBI0</accession>
<dbReference type="CDD" id="cd00082">
    <property type="entry name" value="HisKA"/>
    <property type="match status" value="1"/>
</dbReference>
<dbReference type="Gene3D" id="1.10.287.130">
    <property type="match status" value="1"/>
</dbReference>
<feature type="transmembrane region" description="Helical" evidence="8">
    <location>
        <begin position="12"/>
        <end position="36"/>
    </location>
</feature>
<dbReference type="FunFam" id="3.30.565.10:FF:000006">
    <property type="entry name" value="Sensor histidine kinase WalK"/>
    <property type="match status" value="1"/>
</dbReference>
<proteinExistence type="predicted"/>
<dbReference type="InterPro" id="IPR004358">
    <property type="entry name" value="Sig_transdc_His_kin-like_C"/>
</dbReference>
<reference evidence="11 12" key="1">
    <citation type="submission" date="2018-06" db="EMBL/GenBank/DDBJ databases">
        <title>Genomic Encyclopedia of Archaeal and Bacterial Type Strains, Phase II (KMG-II): from individual species to whole genera.</title>
        <authorList>
            <person name="Goeker M."/>
        </authorList>
    </citation>
    <scope>NUCLEOTIDE SEQUENCE [LARGE SCALE GENOMIC DNA]</scope>
    <source>
        <strain evidence="11 12">ATCC BAA-1881</strain>
    </source>
</reference>
<evidence type="ECO:0000256" key="3">
    <source>
        <dbReference type="ARBA" id="ARBA00012438"/>
    </source>
</evidence>
<dbReference type="SMART" id="SM00304">
    <property type="entry name" value="HAMP"/>
    <property type="match status" value="1"/>
</dbReference>
<dbReference type="EMBL" id="QKUF01000004">
    <property type="protein sequence ID" value="PZW32735.1"/>
    <property type="molecule type" value="Genomic_DNA"/>
</dbReference>
<keyword evidence="8" id="KW-0812">Transmembrane</keyword>
<dbReference type="Pfam" id="PF00512">
    <property type="entry name" value="HisKA"/>
    <property type="match status" value="1"/>
</dbReference>
<keyword evidence="12" id="KW-1185">Reference proteome</keyword>
<evidence type="ECO:0000313" key="12">
    <source>
        <dbReference type="Proteomes" id="UP000248806"/>
    </source>
</evidence>
<dbReference type="SUPFAM" id="SSF55874">
    <property type="entry name" value="ATPase domain of HSP90 chaperone/DNA topoisomerase II/histidine kinase"/>
    <property type="match status" value="1"/>
</dbReference>
<evidence type="ECO:0000256" key="4">
    <source>
        <dbReference type="ARBA" id="ARBA00022553"/>
    </source>
</evidence>
<evidence type="ECO:0000256" key="8">
    <source>
        <dbReference type="SAM" id="Phobius"/>
    </source>
</evidence>
<dbReference type="PANTHER" id="PTHR45453:SF1">
    <property type="entry name" value="PHOSPHATE REGULON SENSOR PROTEIN PHOR"/>
    <property type="match status" value="1"/>
</dbReference>
<dbReference type="GO" id="GO:0000155">
    <property type="term" value="F:phosphorelay sensor kinase activity"/>
    <property type="evidence" value="ECO:0007669"/>
    <property type="project" value="InterPro"/>
</dbReference>
<dbReference type="Pfam" id="PF00672">
    <property type="entry name" value="HAMP"/>
    <property type="match status" value="1"/>
</dbReference>
<dbReference type="Proteomes" id="UP000248806">
    <property type="component" value="Unassembled WGS sequence"/>
</dbReference>
<dbReference type="InterPro" id="IPR050351">
    <property type="entry name" value="BphY/WalK/GraS-like"/>
</dbReference>
<dbReference type="InterPro" id="IPR036890">
    <property type="entry name" value="HATPase_C_sf"/>
</dbReference>
<dbReference type="PANTHER" id="PTHR45453">
    <property type="entry name" value="PHOSPHATE REGULON SENSOR PROTEIN PHOR"/>
    <property type="match status" value="1"/>
</dbReference>
<evidence type="ECO:0000259" key="9">
    <source>
        <dbReference type="PROSITE" id="PS50109"/>
    </source>
</evidence>
<dbReference type="CDD" id="cd06225">
    <property type="entry name" value="HAMP"/>
    <property type="match status" value="1"/>
</dbReference>
<keyword evidence="6 11" id="KW-0418">Kinase</keyword>
<dbReference type="PROSITE" id="PS50109">
    <property type="entry name" value="HIS_KIN"/>
    <property type="match status" value="1"/>
</dbReference>
<dbReference type="Pfam" id="PF02518">
    <property type="entry name" value="HATPase_c"/>
    <property type="match status" value="1"/>
</dbReference>
<evidence type="ECO:0000256" key="7">
    <source>
        <dbReference type="ARBA" id="ARBA00023012"/>
    </source>
</evidence>
<dbReference type="SUPFAM" id="SSF47384">
    <property type="entry name" value="Homodimeric domain of signal transducing histidine kinase"/>
    <property type="match status" value="1"/>
</dbReference>
<evidence type="ECO:0000256" key="2">
    <source>
        <dbReference type="ARBA" id="ARBA00004370"/>
    </source>
</evidence>
<feature type="domain" description="Histidine kinase" evidence="9">
    <location>
        <begin position="146"/>
        <end position="362"/>
    </location>
</feature>
<protein>
    <recommendedName>
        <fullName evidence="3">histidine kinase</fullName>
        <ecNumber evidence="3">2.7.13.3</ecNumber>
    </recommendedName>
</protein>
<name>A0A326UBI0_THEHA</name>
<dbReference type="PRINTS" id="PR00344">
    <property type="entry name" value="BCTRLSENSOR"/>
</dbReference>
<dbReference type="AlphaFoldDB" id="A0A326UBI0"/>
<dbReference type="CDD" id="cd00075">
    <property type="entry name" value="HATPase"/>
    <property type="match status" value="1"/>
</dbReference>
<dbReference type="EC" id="2.7.13.3" evidence="3"/>
<keyword evidence="8" id="KW-0472">Membrane</keyword>
<dbReference type="InterPro" id="IPR005467">
    <property type="entry name" value="His_kinase_dom"/>
</dbReference>
<dbReference type="GO" id="GO:0005886">
    <property type="term" value="C:plasma membrane"/>
    <property type="evidence" value="ECO:0007669"/>
    <property type="project" value="TreeGrafter"/>
</dbReference>
<evidence type="ECO:0000256" key="6">
    <source>
        <dbReference type="ARBA" id="ARBA00022777"/>
    </source>
</evidence>
<dbReference type="Gene3D" id="6.10.340.10">
    <property type="match status" value="1"/>
</dbReference>
<dbReference type="GO" id="GO:0016036">
    <property type="term" value="P:cellular response to phosphate starvation"/>
    <property type="evidence" value="ECO:0007669"/>
    <property type="project" value="TreeGrafter"/>
</dbReference>
<dbReference type="InterPro" id="IPR003661">
    <property type="entry name" value="HisK_dim/P_dom"/>
</dbReference>
<comment type="caution">
    <text evidence="11">The sequence shown here is derived from an EMBL/GenBank/DDBJ whole genome shotgun (WGS) entry which is preliminary data.</text>
</comment>
<sequence length="362" mass="39902">MKQSMKQRSLHSWLTFFWMLYAVLLLVTIAVCFLMLTTTGVSNASPVHPGTALFFGFILLVLLIMQALLAAATACFLQRSIFHPLSAIGKASQQIGQGDLTFSLPSSSTREMAEAIAAFNAMGQALRDSLAQQNRMEEERRFFISAIVHDLRTPLFSLRGYLEGIEQGIADTPEKIAHYLRICREKADALEHLITDLFTYTQLEYLELLPQREPTDIAALLTKSVEAIRPLAEQADITVTATGDTPPLLNVDKRLFARVIDNLLENALRHTPAQGVISIRWQWQGEHLHFTVADSGPGIAPNDLPRVFRPLFRGEASRNRRTGGAGLGLTIARQIMQVHGGELSVSNQEGGGAIFQGTLPQG</sequence>
<evidence type="ECO:0000259" key="10">
    <source>
        <dbReference type="PROSITE" id="PS50885"/>
    </source>
</evidence>
<evidence type="ECO:0000256" key="5">
    <source>
        <dbReference type="ARBA" id="ARBA00022679"/>
    </source>
</evidence>
<keyword evidence="4" id="KW-0597">Phosphoprotein</keyword>
<keyword evidence="8" id="KW-1133">Transmembrane helix</keyword>
<evidence type="ECO:0000256" key="1">
    <source>
        <dbReference type="ARBA" id="ARBA00000085"/>
    </source>
</evidence>
<dbReference type="SMART" id="SM00387">
    <property type="entry name" value="HATPase_c"/>
    <property type="match status" value="1"/>
</dbReference>
<dbReference type="GO" id="GO:0004721">
    <property type="term" value="F:phosphoprotein phosphatase activity"/>
    <property type="evidence" value="ECO:0007669"/>
    <property type="project" value="TreeGrafter"/>
</dbReference>